<evidence type="ECO:0000313" key="1">
    <source>
        <dbReference type="EMBL" id="KAJ7781811.1"/>
    </source>
</evidence>
<reference evidence="1" key="1">
    <citation type="submission" date="2023-03" db="EMBL/GenBank/DDBJ databases">
        <title>Massive genome expansion in bonnet fungi (Mycena s.s.) driven by repeated elements and novel gene families across ecological guilds.</title>
        <authorList>
            <consortium name="Lawrence Berkeley National Laboratory"/>
            <person name="Harder C.B."/>
            <person name="Miyauchi S."/>
            <person name="Viragh M."/>
            <person name="Kuo A."/>
            <person name="Thoen E."/>
            <person name="Andreopoulos B."/>
            <person name="Lu D."/>
            <person name="Skrede I."/>
            <person name="Drula E."/>
            <person name="Henrissat B."/>
            <person name="Morin E."/>
            <person name="Kohler A."/>
            <person name="Barry K."/>
            <person name="LaButti K."/>
            <person name="Morin E."/>
            <person name="Salamov A."/>
            <person name="Lipzen A."/>
            <person name="Mereny Z."/>
            <person name="Hegedus B."/>
            <person name="Baldrian P."/>
            <person name="Stursova M."/>
            <person name="Weitz H."/>
            <person name="Taylor A."/>
            <person name="Grigoriev I.V."/>
            <person name="Nagy L.G."/>
            <person name="Martin F."/>
            <person name="Kauserud H."/>
        </authorList>
    </citation>
    <scope>NUCLEOTIDE SEQUENCE</scope>
    <source>
        <strain evidence="1">CBHHK188m</strain>
    </source>
</reference>
<feature type="non-terminal residue" evidence="1">
    <location>
        <position position="1"/>
    </location>
</feature>
<accession>A0AAD7NZU2</accession>
<protein>
    <submittedName>
        <fullName evidence="1">Uncharacterized protein</fullName>
    </submittedName>
</protein>
<proteinExistence type="predicted"/>
<gene>
    <name evidence="1" type="ORF">DFH07DRAFT_728671</name>
</gene>
<sequence length="60" mass="6944">QQILIPNVLGTPTLVECYAITTSRSRNYIRVLPFRKCQPYVQWFLNADLLAVDFLAKMLT</sequence>
<evidence type="ECO:0000313" key="2">
    <source>
        <dbReference type="Proteomes" id="UP001215280"/>
    </source>
</evidence>
<dbReference type="Gene3D" id="1.10.510.10">
    <property type="entry name" value="Transferase(Phosphotransferase) domain 1"/>
    <property type="match status" value="1"/>
</dbReference>
<dbReference type="EMBL" id="JARJLG010000004">
    <property type="protein sequence ID" value="KAJ7781811.1"/>
    <property type="molecule type" value="Genomic_DNA"/>
</dbReference>
<dbReference type="Proteomes" id="UP001215280">
    <property type="component" value="Unassembled WGS sequence"/>
</dbReference>
<organism evidence="1 2">
    <name type="scientific">Mycena maculata</name>
    <dbReference type="NCBI Taxonomy" id="230809"/>
    <lineage>
        <taxon>Eukaryota</taxon>
        <taxon>Fungi</taxon>
        <taxon>Dikarya</taxon>
        <taxon>Basidiomycota</taxon>
        <taxon>Agaricomycotina</taxon>
        <taxon>Agaricomycetes</taxon>
        <taxon>Agaricomycetidae</taxon>
        <taxon>Agaricales</taxon>
        <taxon>Marasmiineae</taxon>
        <taxon>Mycenaceae</taxon>
        <taxon>Mycena</taxon>
    </lineage>
</organism>
<comment type="caution">
    <text evidence="1">The sequence shown here is derived from an EMBL/GenBank/DDBJ whole genome shotgun (WGS) entry which is preliminary data.</text>
</comment>
<name>A0AAD7NZU2_9AGAR</name>
<dbReference type="AlphaFoldDB" id="A0AAD7NZU2"/>
<keyword evidence="2" id="KW-1185">Reference proteome</keyword>